<dbReference type="GeneID" id="44133661"/>
<dbReference type="PANTHER" id="PTHR30629">
    <property type="entry name" value="PROPHAGE INTEGRASE"/>
    <property type="match status" value="1"/>
</dbReference>
<evidence type="ECO:0000256" key="1">
    <source>
        <dbReference type="ARBA" id="ARBA00008857"/>
    </source>
</evidence>
<dbReference type="Pfam" id="PF13356">
    <property type="entry name" value="Arm-DNA-bind_3"/>
    <property type="match status" value="1"/>
</dbReference>
<evidence type="ECO:0000313" key="4">
    <source>
        <dbReference type="EMBL" id="APR53378.1"/>
    </source>
</evidence>
<dbReference type="KEGG" id="skr:BRX40_13920"/>
<dbReference type="PANTHER" id="PTHR30629:SF2">
    <property type="entry name" value="PROPHAGE INTEGRASE INTS-RELATED"/>
    <property type="match status" value="1"/>
</dbReference>
<dbReference type="InterPro" id="IPR038488">
    <property type="entry name" value="Integrase_DNA-bd_sf"/>
</dbReference>
<evidence type="ECO:0000259" key="3">
    <source>
        <dbReference type="Pfam" id="PF13356"/>
    </source>
</evidence>
<keyword evidence="2" id="KW-0229">DNA integration</keyword>
<dbReference type="EMBL" id="QQWO01000009">
    <property type="protein sequence ID" value="RSV02584.1"/>
    <property type="molecule type" value="Genomic_DNA"/>
</dbReference>
<dbReference type="InterPro" id="IPR050808">
    <property type="entry name" value="Phage_Integrase"/>
</dbReference>
<evidence type="ECO:0000256" key="2">
    <source>
        <dbReference type="ARBA" id="ARBA00022908"/>
    </source>
</evidence>
<accession>A0A1L6JBS0</accession>
<sequence>MGEGARLHRIWKGMKARCQSPDDAAFDRYGGRGIKVCPEWQTFVGFLDWALTAGYGPQRQIDRIDNDGSYTPANCRWTLPSINASRSELPSDGRYLAALTGVLTDAVIRATEPGMKAIKLVDGGGLYLHVSPTGGRSWRLKYRLRSKERLLTLGRYPAVTIADARELAMIARSKIEKGRNPAALKQAAKRKQR</sequence>
<name>A0A1L6JBS0_9SPHN</name>
<proteinExistence type="inferred from homology"/>
<keyword evidence="6" id="KW-1185">Reference proteome</keyword>
<gene>
    <name evidence="4" type="ORF">BRX40_13920</name>
    <name evidence="5" type="ORF">CA257_11825</name>
</gene>
<dbReference type="RefSeq" id="WP_075152016.1">
    <property type="nucleotide sequence ID" value="NZ_CP018820.1"/>
</dbReference>
<dbReference type="EMBL" id="CP018820">
    <property type="protein sequence ID" value="APR53378.1"/>
    <property type="molecule type" value="Genomic_DNA"/>
</dbReference>
<dbReference type="STRING" id="93064.BRX40_13920"/>
<feature type="domain" description="Integrase DNA-binding" evidence="3">
    <location>
        <begin position="103"/>
        <end position="187"/>
    </location>
</feature>
<reference evidence="6" key="2">
    <citation type="submission" date="2016-12" db="EMBL/GenBank/DDBJ databases">
        <title>Whole genome sequencing of Sphingomonas sp. ABOJV.</title>
        <authorList>
            <person name="Conlan S."/>
            <person name="Thomas P.J."/>
            <person name="Mullikin J."/>
            <person name="Palmore T.N."/>
            <person name="Frank K.M."/>
            <person name="Segre J.A."/>
        </authorList>
    </citation>
    <scope>NUCLEOTIDE SEQUENCE [LARGE SCALE GENOMIC DNA]</scope>
    <source>
        <strain evidence="6">ABOJV</strain>
    </source>
</reference>
<dbReference type="Gene3D" id="3.30.160.390">
    <property type="entry name" value="Integrase, DNA-binding domain"/>
    <property type="match status" value="1"/>
</dbReference>
<protein>
    <submittedName>
        <fullName evidence="5">DUF4102 domain-containing protein</fullName>
    </submittedName>
</protein>
<evidence type="ECO:0000313" key="5">
    <source>
        <dbReference type="EMBL" id="RSV02584.1"/>
    </source>
</evidence>
<dbReference type="AlphaFoldDB" id="A0A1L6JBS0"/>
<dbReference type="OrthoDB" id="7181366at2"/>
<dbReference type="InterPro" id="IPR025166">
    <property type="entry name" value="Integrase_DNA_bind_dom"/>
</dbReference>
<reference evidence="4" key="1">
    <citation type="submission" date="2016-12" db="EMBL/GenBank/DDBJ databases">
        <title>Whole genome sequencing of Sphingomonas koreensis.</title>
        <authorList>
            <person name="Conlan S."/>
            <person name="Thomas P.J."/>
            <person name="Mullikin J."/>
            <person name="Palmore T.N."/>
            <person name="Frank K.M."/>
            <person name="Segre J.A."/>
        </authorList>
    </citation>
    <scope>NUCLEOTIDE SEQUENCE</scope>
    <source>
        <strain evidence="4">ABOJV</strain>
    </source>
</reference>
<comment type="similarity">
    <text evidence="1">Belongs to the 'phage' integrase family.</text>
</comment>
<evidence type="ECO:0000313" key="7">
    <source>
        <dbReference type="Proteomes" id="UP000286681"/>
    </source>
</evidence>
<evidence type="ECO:0000313" key="6">
    <source>
        <dbReference type="Proteomes" id="UP000185161"/>
    </source>
</evidence>
<dbReference type="Proteomes" id="UP000185161">
    <property type="component" value="Chromosome"/>
</dbReference>
<organism evidence="4 6">
    <name type="scientific">Sphingomonas koreensis</name>
    <dbReference type="NCBI Taxonomy" id="93064"/>
    <lineage>
        <taxon>Bacteria</taxon>
        <taxon>Pseudomonadati</taxon>
        <taxon>Pseudomonadota</taxon>
        <taxon>Alphaproteobacteria</taxon>
        <taxon>Sphingomonadales</taxon>
        <taxon>Sphingomonadaceae</taxon>
        <taxon>Sphingomonas</taxon>
    </lineage>
</organism>
<reference evidence="5 7" key="3">
    <citation type="submission" date="2018-07" db="EMBL/GenBank/DDBJ databases">
        <title>Genomic and Epidemiologic Investigation of an Indolent Hospital Outbreak.</title>
        <authorList>
            <person name="Johnson R.C."/>
            <person name="Deming C."/>
            <person name="Conlan S."/>
            <person name="Zellmer C.J."/>
            <person name="Michelin A.V."/>
            <person name="Lee-Lin S."/>
            <person name="Thomas P.J."/>
            <person name="Park M."/>
            <person name="Weingarten R.A."/>
            <person name="Less J."/>
            <person name="Dekker J.P."/>
            <person name="Frank K.M."/>
            <person name="Musser K.A."/>
            <person name="Mcquiston J.R."/>
            <person name="Henderson D.K."/>
            <person name="Lau A.F."/>
            <person name="Palmore T.N."/>
            <person name="Segre J.A."/>
        </authorList>
    </citation>
    <scope>NUCLEOTIDE SEQUENCE [LARGE SCALE GENOMIC DNA]</scope>
    <source>
        <strain evidence="5 7">SK-NIH.Env10_0317</strain>
    </source>
</reference>
<dbReference type="GO" id="GO:0015074">
    <property type="term" value="P:DNA integration"/>
    <property type="evidence" value="ECO:0007669"/>
    <property type="project" value="UniProtKB-KW"/>
</dbReference>
<dbReference type="Proteomes" id="UP000286681">
    <property type="component" value="Unassembled WGS sequence"/>
</dbReference>